<gene>
    <name evidence="3" type="ORF">SAMN02745123_01391</name>
</gene>
<keyword evidence="1" id="KW-1133">Transmembrane helix</keyword>
<keyword evidence="1" id="KW-0472">Membrane</keyword>
<dbReference type="Gene3D" id="1.10.260.40">
    <property type="entry name" value="lambda repressor-like DNA-binding domains"/>
    <property type="match status" value="1"/>
</dbReference>
<dbReference type="Proteomes" id="UP000183997">
    <property type="component" value="Unassembled WGS sequence"/>
</dbReference>
<dbReference type="PROSITE" id="PS50943">
    <property type="entry name" value="HTH_CROC1"/>
    <property type="match status" value="1"/>
</dbReference>
<evidence type="ECO:0000313" key="3">
    <source>
        <dbReference type="EMBL" id="SHK29535.1"/>
    </source>
</evidence>
<evidence type="ECO:0000256" key="1">
    <source>
        <dbReference type="SAM" id="Phobius"/>
    </source>
</evidence>
<dbReference type="InterPro" id="IPR001387">
    <property type="entry name" value="Cro/C1-type_HTH"/>
</dbReference>
<proteinExistence type="predicted"/>
<dbReference type="Pfam" id="PF01381">
    <property type="entry name" value="HTH_3"/>
    <property type="match status" value="1"/>
</dbReference>
<reference evidence="4" key="1">
    <citation type="submission" date="2016-11" db="EMBL/GenBank/DDBJ databases">
        <authorList>
            <person name="Varghese N."/>
            <person name="Submissions S."/>
        </authorList>
    </citation>
    <scope>NUCLEOTIDE SEQUENCE [LARGE SCALE GENOMIC DNA]</scope>
    <source>
        <strain evidence="4">DSM 10349</strain>
    </source>
</reference>
<dbReference type="RefSeq" id="WP_238456748.1">
    <property type="nucleotide sequence ID" value="NZ_FRAR01000010.1"/>
</dbReference>
<feature type="transmembrane region" description="Helical" evidence="1">
    <location>
        <begin position="6"/>
        <end position="27"/>
    </location>
</feature>
<dbReference type="CDD" id="cd00093">
    <property type="entry name" value="HTH_XRE"/>
    <property type="match status" value="1"/>
</dbReference>
<accession>A0A1M6RAN3</accession>
<dbReference type="SUPFAM" id="SSF47413">
    <property type="entry name" value="lambda repressor-like DNA-binding domains"/>
    <property type="match status" value="1"/>
</dbReference>
<dbReference type="STRING" id="1121421.SAMN02745123_01391"/>
<evidence type="ECO:0000259" key="2">
    <source>
        <dbReference type="PROSITE" id="PS50943"/>
    </source>
</evidence>
<keyword evidence="1" id="KW-0812">Transmembrane</keyword>
<evidence type="ECO:0000313" key="4">
    <source>
        <dbReference type="Proteomes" id="UP000183997"/>
    </source>
</evidence>
<dbReference type="SMART" id="SM00530">
    <property type="entry name" value="HTH_XRE"/>
    <property type="match status" value="1"/>
</dbReference>
<dbReference type="AlphaFoldDB" id="A0A1M6RAN3"/>
<dbReference type="EMBL" id="FRAR01000010">
    <property type="protein sequence ID" value="SHK29535.1"/>
    <property type="molecule type" value="Genomic_DNA"/>
</dbReference>
<organism evidence="3 4">
    <name type="scientific">Desulforamulus aeronauticus DSM 10349</name>
    <dbReference type="NCBI Taxonomy" id="1121421"/>
    <lineage>
        <taxon>Bacteria</taxon>
        <taxon>Bacillati</taxon>
        <taxon>Bacillota</taxon>
        <taxon>Clostridia</taxon>
        <taxon>Eubacteriales</taxon>
        <taxon>Peptococcaceae</taxon>
        <taxon>Desulforamulus</taxon>
    </lineage>
</organism>
<protein>
    <submittedName>
        <fullName evidence="3">Helix-turn-helix domain-containing protein</fullName>
    </submittedName>
</protein>
<dbReference type="InterPro" id="IPR010982">
    <property type="entry name" value="Lambda_DNA-bd_dom_sf"/>
</dbReference>
<name>A0A1M6RAN3_9FIRM</name>
<feature type="domain" description="HTH cro/C1-type" evidence="2">
    <location>
        <begin position="27"/>
        <end position="63"/>
    </location>
</feature>
<keyword evidence="4" id="KW-1185">Reference proteome</keyword>
<sequence>MPKNTHNAMSCAILFGGVMFMNFPSIVKYSREKLGMSQEEMAHALQISFSTINRWENGKTHPNKMTRSVFFDFCEKHGIKAREMLQEDNQGE</sequence>
<dbReference type="GO" id="GO:0003677">
    <property type="term" value="F:DNA binding"/>
    <property type="evidence" value="ECO:0007669"/>
    <property type="project" value="InterPro"/>
</dbReference>